<evidence type="ECO:0000313" key="3">
    <source>
        <dbReference type="Proteomes" id="UP000287651"/>
    </source>
</evidence>
<feature type="compositionally biased region" description="Basic and acidic residues" evidence="1">
    <location>
        <begin position="106"/>
        <end position="118"/>
    </location>
</feature>
<reference evidence="2 3" key="1">
    <citation type="journal article" date="2014" name="Agronomy (Basel)">
        <title>A Draft Genome Sequence for Ensete ventricosum, the Drought-Tolerant Tree Against Hunger.</title>
        <authorList>
            <person name="Harrison J."/>
            <person name="Moore K.A."/>
            <person name="Paszkiewicz K."/>
            <person name="Jones T."/>
            <person name="Grant M."/>
            <person name="Ambacheew D."/>
            <person name="Muzemil S."/>
            <person name="Studholme D.J."/>
        </authorList>
    </citation>
    <scope>NUCLEOTIDE SEQUENCE [LARGE SCALE GENOMIC DNA]</scope>
</reference>
<gene>
    <name evidence="2" type="ORF">B296_00010154</name>
</gene>
<proteinExistence type="predicted"/>
<evidence type="ECO:0000256" key="1">
    <source>
        <dbReference type="SAM" id="MobiDB-lite"/>
    </source>
</evidence>
<feature type="region of interest" description="Disordered" evidence="1">
    <location>
        <begin position="67"/>
        <end position="134"/>
    </location>
</feature>
<comment type="caution">
    <text evidence="2">The sequence shown here is derived from an EMBL/GenBank/DDBJ whole genome shotgun (WGS) entry which is preliminary data.</text>
</comment>
<name>A0A426ZR28_ENSVE</name>
<sequence length="241" mass="27226">MKQHRIRSSIKKQDTLLPFKPILAISPSDGQRPHVAPDQSVATAGTPLALRNNPVQLAVVATLKFEGEIGSNGGGRGRRGRRRCVRGPHRPVRRRRLPIGRSRRPPPSDERQIESERSKPRKGKGGRYPRRGVSPVRDEVDRAVHWLPGAEGRERNNRFGNSLNGKKEREEKAITAILDLVGVDGTSKDKARSCCYDAEEKEERHDARGSVLFENVRDMKVTTRRVVFLWGTRPRWNGFPL</sequence>
<accession>A0A426ZR28</accession>
<dbReference type="EMBL" id="AMZH03005399">
    <property type="protein sequence ID" value="RRT66482.1"/>
    <property type="molecule type" value="Genomic_DNA"/>
</dbReference>
<dbReference type="AlphaFoldDB" id="A0A426ZR28"/>
<evidence type="ECO:0000313" key="2">
    <source>
        <dbReference type="EMBL" id="RRT66482.1"/>
    </source>
</evidence>
<feature type="compositionally biased region" description="Basic residues" evidence="1">
    <location>
        <begin position="119"/>
        <end position="130"/>
    </location>
</feature>
<organism evidence="2 3">
    <name type="scientific">Ensete ventricosum</name>
    <name type="common">Abyssinian banana</name>
    <name type="synonym">Musa ensete</name>
    <dbReference type="NCBI Taxonomy" id="4639"/>
    <lineage>
        <taxon>Eukaryota</taxon>
        <taxon>Viridiplantae</taxon>
        <taxon>Streptophyta</taxon>
        <taxon>Embryophyta</taxon>
        <taxon>Tracheophyta</taxon>
        <taxon>Spermatophyta</taxon>
        <taxon>Magnoliopsida</taxon>
        <taxon>Liliopsida</taxon>
        <taxon>Zingiberales</taxon>
        <taxon>Musaceae</taxon>
        <taxon>Ensete</taxon>
    </lineage>
</organism>
<protein>
    <submittedName>
        <fullName evidence="2">Uncharacterized protein</fullName>
    </submittedName>
</protein>
<dbReference type="Proteomes" id="UP000287651">
    <property type="component" value="Unassembled WGS sequence"/>
</dbReference>
<feature type="compositionally biased region" description="Basic residues" evidence="1">
    <location>
        <begin position="76"/>
        <end position="104"/>
    </location>
</feature>